<dbReference type="OrthoDB" id="423313at2759"/>
<dbReference type="AlphaFoldDB" id="V5EA74"/>
<evidence type="ECO:0000259" key="2">
    <source>
        <dbReference type="Pfam" id="PF00462"/>
    </source>
</evidence>
<proteinExistence type="predicted"/>
<dbReference type="InterPro" id="IPR002109">
    <property type="entry name" value="Glutaredoxin"/>
</dbReference>
<dbReference type="SUPFAM" id="SSF52833">
    <property type="entry name" value="Thioredoxin-like"/>
    <property type="match status" value="1"/>
</dbReference>
<evidence type="ECO:0000256" key="1">
    <source>
        <dbReference type="SAM" id="Phobius"/>
    </source>
</evidence>
<dbReference type="PROSITE" id="PS51354">
    <property type="entry name" value="GLUTAREDOXIN_2"/>
    <property type="match status" value="1"/>
</dbReference>
<dbReference type="STRING" id="1365824.V5EA74"/>
<keyword evidence="4" id="KW-1185">Reference proteome</keyword>
<dbReference type="CDD" id="cd03419">
    <property type="entry name" value="GRX_GRXh_1_2_like"/>
    <property type="match status" value="1"/>
</dbReference>
<dbReference type="GO" id="GO:0015038">
    <property type="term" value="F:glutathione disulfide oxidoreductase activity"/>
    <property type="evidence" value="ECO:0007669"/>
    <property type="project" value="TreeGrafter"/>
</dbReference>
<dbReference type="eggNOG" id="KOG1752">
    <property type="taxonomic scope" value="Eukaryota"/>
</dbReference>
<feature type="transmembrane region" description="Helical" evidence="1">
    <location>
        <begin position="39"/>
        <end position="57"/>
    </location>
</feature>
<gene>
    <name evidence="3" type="ORF">PSEUBRA_SCAF21g03519</name>
</gene>
<accession>V5EA74</accession>
<dbReference type="OMA" id="SHTSCAC"/>
<organism evidence="3 4">
    <name type="scientific">Kalmanozyma brasiliensis (strain GHG001)</name>
    <name type="common">Yeast</name>
    <name type="synonym">Pseudozyma brasiliensis</name>
    <dbReference type="NCBI Taxonomy" id="1365824"/>
    <lineage>
        <taxon>Eukaryota</taxon>
        <taxon>Fungi</taxon>
        <taxon>Dikarya</taxon>
        <taxon>Basidiomycota</taxon>
        <taxon>Ustilaginomycotina</taxon>
        <taxon>Ustilaginomycetes</taxon>
        <taxon>Ustilaginales</taxon>
        <taxon>Ustilaginaceae</taxon>
        <taxon>Kalmanozyma</taxon>
    </lineage>
</organism>
<dbReference type="InterPro" id="IPR036249">
    <property type="entry name" value="Thioredoxin-like_sf"/>
</dbReference>
<dbReference type="HOGENOM" id="CLU_765314_0_0_1"/>
<protein>
    <recommendedName>
        <fullName evidence="2">Glutaredoxin domain-containing protein</fullName>
    </recommendedName>
</protein>
<evidence type="ECO:0000313" key="3">
    <source>
        <dbReference type="EMBL" id="EST07281.1"/>
    </source>
</evidence>
<dbReference type="PRINTS" id="PR00160">
    <property type="entry name" value="GLUTAREDOXIN"/>
</dbReference>
<dbReference type="GO" id="GO:0034599">
    <property type="term" value="P:cellular response to oxidative stress"/>
    <property type="evidence" value="ECO:0007669"/>
    <property type="project" value="TreeGrafter"/>
</dbReference>
<dbReference type="GO" id="GO:0005634">
    <property type="term" value="C:nucleus"/>
    <property type="evidence" value="ECO:0007669"/>
    <property type="project" value="TreeGrafter"/>
</dbReference>
<keyword evidence="1" id="KW-1133">Transmembrane helix</keyword>
<keyword evidence="1" id="KW-0812">Transmembrane</keyword>
<feature type="domain" description="Glutaredoxin" evidence="2">
    <location>
        <begin position="260"/>
        <end position="320"/>
    </location>
</feature>
<dbReference type="Pfam" id="PF00462">
    <property type="entry name" value="Glutaredoxin"/>
    <property type="match status" value="1"/>
</dbReference>
<dbReference type="GeneID" id="27419201"/>
<dbReference type="InterPro" id="IPR014025">
    <property type="entry name" value="Glutaredoxin_subgr"/>
</dbReference>
<keyword evidence="1" id="KW-0472">Membrane</keyword>
<reference evidence="4" key="1">
    <citation type="journal article" date="2013" name="Genome Announc.">
        <title>Draft genome sequence of Pseudozyma brasiliensis sp. nov. strain GHG001, a high producer of endo-1,4-xylanase isolated from an insect pest of sugarcane.</title>
        <authorList>
            <person name="Oliveira J.V.D.C."/>
            <person name="dos Santos R.A.C."/>
            <person name="Borges T.A."/>
            <person name="Riano-Pachon D.M."/>
            <person name="Goldman G.H."/>
        </authorList>
    </citation>
    <scope>NUCLEOTIDE SEQUENCE [LARGE SCALE GENOMIC DNA]</scope>
    <source>
        <strain evidence="4">GHG001</strain>
    </source>
</reference>
<dbReference type="PANTHER" id="PTHR45694">
    <property type="entry name" value="GLUTAREDOXIN 2"/>
    <property type="match status" value="1"/>
</dbReference>
<dbReference type="Gene3D" id="3.40.30.10">
    <property type="entry name" value="Glutaredoxin"/>
    <property type="match status" value="1"/>
</dbReference>
<dbReference type="RefSeq" id="XP_016292270.1">
    <property type="nucleotide sequence ID" value="XM_016436563.1"/>
</dbReference>
<dbReference type="EMBL" id="KI545864">
    <property type="protein sequence ID" value="EST07281.1"/>
    <property type="molecule type" value="Genomic_DNA"/>
</dbReference>
<sequence>MGAEAKEHLLQDLESGTASPSRAPVFCLPPFTLLRRKKLLVLLLLVPTVYFLLIYNGNAPSPLASKAGAHVLDTLQQAAPAINELAGKLPIVGHTDDAHLDSEGHLHNALLDTMHVEGTAELSKLKNQLEHDTSTKASTTSKNADLAAQVSELTKFDAKDESVMLLLLALHIKGYQVDDDWQQVYFDRTPLQKGILSLNTGPSNKFTQLLAQVGLPRPKEAANSTAVSSSQFSILEDAHQLYSLSRQDWVSKVRPSLGLTVFSKSYCPYSKKAKALLHSLNATFTVYEVDQRPDAHQLQPLLAKLTGHRTFPTILVRDRLLGGSDDLQDLQSLHALKSILESIGSL</sequence>
<dbReference type="PANTHER" id="PTHR45694:SF18">
    <property type="entry name" value="GLUTAREDOXIN-1-RELATED"/>
    <property type="match status" value="1"/>
</dbReference>
<dbReference type="GO" id="GO:0005737">
    <property type="term" value="C:cytoplasm"/>
    <property type="evidence" value="ECO:0007669"/>
    <property type="project" value="TreeGrafter"/>
</dbReference>
<name>V5EA74_KALBG</name>
<evidence type="ECO:0000313" key="4">
    <source>
        <dbReference type="Proteomes" id="UP000019377"/>
    </source>
</evidence>
<dbReference type="Proteomes" id="UP000019377">
    <property type="component" value="Unassembled WGS sequence"/>
</dbReference>